<evidence type="ECO:0000313" key="2">
    <source>
        <dbReference type="Proteomes" id="UP000311382"/>
    </source>
</evidence>
<proteinExistence type="predicted"/>
<gene>
    <name evidence="1" type="ORF">DMC30DRAFT_194528</name>
</gene>
<dbReference type="Proteomes" id="UP000311382">
    <property type="component" value="Unassembled WGS sequence"/>
</dbReference>
<accession>A0A5C5FZ65</accession>
<evidence type="ECO:0000313" key="1">
    <source>
        <dbReference type="EMBL" id="TNY21586.1"/>
    </source>
</evidence>
<comment type="caution">
    <text evidence="1">The sequence shown here is derived from an EMBL/GenBank/DDBJ whole genome shotgun (WGS) entry which is preliminary data.</text>
</comment>
<keyword evidence="2" id="KW-1185">Reference proteome</keyword>
<protein>
    <submittedName>
        <fullName evidence="1">Uncharacterized protein</fullName>
    </submittedName>
</protein>
<sequence>MALAPQTSWNAEESATLAAHEVLFPLQDRWPGRVFVLGGLAALLDSKPLADWLVDAPVPTSEAPIIIHVSYDLNQQAATALQQSLSGHSPHLSGPFHASIFPCELDGVHYRGHLKLVSSAAVVPHPVDALPGHLQVASPLLGRAVLNPVLVSSVNSEDRQDRHRNVHFLNWAAVVVEQLGLGARADEEGRYAAMRIMRCAWLVGRGEVAADLRGHVDVEAAVQASVQHALGAMLNSREGLVTMDGWITLLGEVELSVNAADWEYHHRQPIPAHLAWPDLHSQYSELIQCLHTKLKRFRSLTRRAGADGALLPT</sequence>
<reference evidence="1 2" key="1">
    <citation type="submission" date="2019-03" db="EMBL/GenBank/DDBJ databases">
        <title>Rhodosporidium diobovatum UCD-FST 08-225 genome sequencing, assembly, and annotation.</title>
        <authorList>
            <person name="Fakankun I.U."/>
            <person name="Fristensky B."/>
            <person name="Levin D.B."/>
        </authorList>
    </citation>
    <scope>NUCLEOTIDE SEQUENCE [LARGE SCALE GENOMIC DNA]</scope>
    <source>
        <strain evidence="1 2">UCD-FST 08-225</strain>
    </source>
</reference>
<name>A0A5C5FZ65_9BASI</name>
<dbReference type="EMBL" id="SOZI01000040">
    <property type="protein sequence ID" value="TNY21586.1"/>
    <property type="molecule type" value="Genomic_DNA"/>
</dbReference>
<organism evidence="1 2">
    <name type="scientific">Rhodotorula diobovata</name>
    <dbReference type="NCBI Taxonomy" id="5288"/>
    <lineage>
        <taxon>Eukaryota</taxon>
        <taxon>Fungi</taxon>
        <taxon>Dikarya</taxon>
        <taxon>Basidiomycota</taxon>
        <taxon>Pucciniomycotina</taxon>
        <taxon>Microbotryomycetes</taxon>
        <taxon>Sporidiobolales</taxon>
        <taxon>Sporidiobolaceae</taxon>
        <taxon>Rhodotorula</taxon>
    </lineage>
</organism>
<dbReference type="AlphaFoldDB" id="A0A5C5FZ65"/>